<accession>A0A6C0BF43</accession>
<dbReference type="EMBL" id="MN739122">
    <property type="protein sequence ID" value="QHS90003.1"/>
    <property type="molecule type" value="Genomic_DNA"/>
</dbReference>
<dbReference type="AlphaFoldDB" id="A0A6C0BF43"/>
<proteinExistence type="predicted"/>
<reference evidence="1" key="1">
    <citation type="journal article" date="2020" name="Nature">
        <title>Giant virus diversity and host interactions through global metagenomics.</title>
        <authorList>
            <person name="Schulz F."/>
            <person name="Roux S."/>
            <person name="Paez-Espino D."/>
            <person name="Jungbluth S."/>
            <person name="Walsh D.A."/>
            <person name="Denef V.J."/>
            <person name="McMahon K.D."/>
            <person name="Konstantinidis K.T."/>
            <person name="Eloe-Fadrosh E.A."/>
            <person name="Kyrpides N.C."/>
            <person name="Woyke T."/>
        </authorList>
    </citation>
    <scope>NUCLEOTIDE SEQUENCE</scope>
    <source>
        <strain evidence="1">GVMAG-M-3300010160-4</strain>
    </source>
</reference>
<name>A0A6C0BF43_9ZZZZ</name>
<evidence type="ECO:0000313" key="1">
    <source>
        <dbReference type="EMBL" id="QHS90003.1"/>
    </source>
</evidence>
<protein>
    <submittedName>
        <fullName evidence="1">Uncharacterized protein</fullName>
    </submittedName>
</protein>
<sequence>MDQLINKLSCVNITERFNYPYKTSILMIEYLLEILDIYYRDNKKHNPYYHTFRYRSYMTTLLDSTICFPNNIIFPTFYKLGAIDPIKIRCVSIFFMGVSKSPIYIYQYLNTPLEFFSHDIQHTKRKIQETMKYYDLYVKHSKYYSRRTLFDIISEDDFYNYMHSFTVEKILHLIDYEENDDEIYRAIKDISKIIIFEVIHEKGWPITRKSLYRNDEFPVENLSIIDDNLKAYHYLFSDPTTLANVISKLQGGFYDRVENVNNKIVDVHYRTLQNISLVARDLILQLTKRDIDIDYINTLCLDKSSTEEFLDTNRISIPNRSITVRNYPETFSGEETNSVLDTKFTSHISKRSELHKMKYVKGKNVHYDDF</sequence>
<organism evidence="1">
    <name type="scientific">viral metagenome</name>
    <dbReference type="NCBI Taxonomy" id="1070528"/>
    <lineage>
        <taxon>unclassified sequences</taxon>
        <taxon>metagenomes</taxon>
        <taxon>organismal metagenomes</taxon>
    </lineage>
</organism>